<name>A0A2S7D4J9_9XANT</name>
<dbReference type="Pfam" id="PF04402">
    <property type="entry name" value="SIMPL"/>
    <property type="match status" value="1"/>
</dbReference>
<sequence>MKQLTRWMLAAFFASPLLAVAQVNSLPSQPHLLVKGEAEREVIPDRFTVKLALEATNQSPDLARTRVQTDATSVLTAFAQHKALSQSVQASTLSIEPEYQYENDRKVFKGTKVERTLSADFSNLDDVRQFLAGLKTTQSLQVSGIVPAYTKEAEVRAELKREAVERTRSSARQLASAYGVSLGGLYTISEVAPNFAYGIQAGTWRNERRNFAYSNSLDAVQVSGSRAAPSPMVAPIAESLEAGSLTFTENIYAVFLIAQ</sequence>
<evidence type="ECO:0000256" key="1">
    <source>
        <dbReference type="SAM" id="SignalP"/>
    </source>
</evidence>
<reference evidence="3" key="1">
    <citation type="submission" date="2016-08" db="EMBL/GenBank/DDBJ databases">
        <authorList>
            <person name="Merda D."/>
            <person name="Briand M."/>
            <person name="Taghouti G."/>
            <person name="Carrere S."/>
            <person name="Gouzy J."/>
            <person name="Portier P."/>
            <person name="Jacques M.-A."/>
            <person name="Fischer-Le Saux M."/>
        </authorList>
    </citation>
    <scope>NUCLEOTIDE SEQUENCE [LARGE SCALE GENOMIC DNA]</scope>
    <source>
        <strain evidence="3">CFBP4643</strain>
    </source>
</reference>
<keyword evidence="3" id="KW-1185">Reference proteome</keyword>
<comment type="caution">
    <text evidence="2">The sequence shown here is derived from an EMBL/GenBank/DDBJ whole genome shotgun (WGS) entry which is preliminary data.</text>
</comment>
<feature type="signal peptide" evidence="1">
    <location>
        <begin position="1"/>
        <end position="21"/>
    </location>
</feature>
<dbReference type="PANTHER" id="PTHR34387:SF2">
    <property type="entry name" value="SLR1258 PROTEIN"/>
    <property type="match status" value="1"/>
</dbReference>
<protein>
    <submittedName>
        <fullName evidence="2">SIMPL domain-containing protein</fullName>
    </submittedName>
</protein>
<dbReference type="InterPro" id="IPR052022">
    <property type="entry name" value="26kDa_periplasmic_antigen"/>
</dbReference>
<dbReference type="Gene3D" id="3.30.110.170">
    <property type="entry name" value="Protein of unknown function (DUF541), domain 1"/>
    <property type="match status" value="1"/>
</dbReference>
<accession>A0A2S7D4J9</accession>
<dbReference type="AlphaFoldDB" id="A0A2S7D4J9"/>
<dbReference type="Gene3D" id="3.30.70.2970">
    <property type="entry name" value="Protein of unknown function (DUF541), domain 2"/>
    <property type="match status" value="1"/>
</dbReference>
<feature type="chain" id="PRO_5015627382" evidence="1">
    <location>
        <begin position="22"/>
        <end position="259"/>
    </location>
</feature>
<dbReference type="GO" id="GO:0006974">
    <property type="term" value="P:DNA damage response"/>
    <property type="evidence" value="ECO:0007669"/>
    <property type="project" value="TreeGrafter"/>
</dbReference>
<dbReference type="RefSeq" id="WP_046963414.1">
    <property type="nucleotide sequence ID" value="NZ_MDEI01000006.1"/>
</dbReference>
<organism evidence="2 3">
    <name type="scientific">Xanthomonas pisi</name>
    <dbReference type="NCBI Taxonomy" id="56457"/>
    <lineage>
        <taxon>Bacteria</taxon>
        <taxon>Pseudomonadati</taxon>
        <taxon>Pseudomonadota</taxon>
        <taxon>Gammaproteobacteria</taxon>
        <taxon>Lysobacterales</taxon>
        <taxon>Lysobacteraceae</taxon>
        <taxon>Xanthomonas</taxon>
    </lineage>
</organism>
<gene>
    <name evidence="2" type="ORF">XpiCFBP4643_09045</name>
</gene>
<dbReference type="Proteomes" id="UP000238191">
    <property type="component" value="Unassembled WGS sequence"/>
</dbReference>
<evidence type="ECO:0000313" key="2">
    <source>
        <dbReference type="EMBL" id="PPU68765.1"/>
    </source>
</evidence>
<proteinExistence type="predicted"/>
<dbReference type="PANTHER" id="PTHR34387">
    <property type="entry name" value="SLR1258 PROTEIN"/>
    <property type="match status" value="1"/>
</dbReference>
<dbReference type="EMBL" id="MDEI01000006">
    <property type="protein sequence ID" value="PPU68765.1"/>
    <property type="molecule type" value="Genomic_DNA"/>
</dbReference>
<keyword evidence="1" id="KW-0732">Signal</keyword>
<evidence type="ECO:0000313" key="3">
    <source>
        <dbReference type="Proteomes" id="UP000238191"/>
    </source>
</evidence>
<dbReference type="InterPro" id="IPR007497">
    <property type="entry name" value="SIMPL/DUF541"/>
</dbReference>
<dbReference type="OrthoDB" id="5985609at2"/>